<keyword evidence="3" id="KW-0675">Receptor</keyword>
<organism evidence="3 4">
    <name type="scientific">Frankia umida</name>
    <dbReference type="NCBI Taxonomy" id="573489"/>
    <lineage>
        <taxon>Bacteria</taxon>
        <taxon>Bacillati</taxon>
        <taxon>Actinomycetota</taxon>
        <taxon>Actinomycetes</taxon>
        <taxon>Frankiales</taxon>
        <taxon>Frankiaceae</taxon>
        <taxon>Frankia</taxon>
    </lineage>
</organism>
<dbReference type="PROSITE" id="PS50104">
    <property type="entry name" value="TIR"/>
    <property type="match status" value="1"/>
</dbReference>
<gene>
    <name evidence="3" type="ORF">MXD59_14160</name>
</gene>
<feature type="domain" description="TIR" evidence="2">
    <location>
        <begin position="14"/>
        <end position="177"/>
    </location>
</feature>
<feature type="compositionally biased region" description="Basic and acidic residues" evidence="1">
    <location>
        <begin position="165"/>
        <end position="177"/>
    </location>
</feature>
<dbReference type="InterPro" id="IPR000157">
    <property type="entry name" value="TIR_dom"/>
</dbReference>
<dbReference type="SUPFAM" id="SSF52200">
    <property type="entry name" value="Toll/Interleukin receptor TIR domain"/>
    <property type="match status" value="1"/>
</dbReference>
<name>A0ABT0K0A9_9ACTN</name>
<evidence type="ECO:0000256" key="1">
    <source>
        <dbReference type="SAM" id="MobiDB-lite"/>
    </source>
</evidence>
<dbReference type="RefSeq" id="WP_248825220.1">
    <property type="nucleotide sequence ID" value="NZ_JALKFT010000012.1"/>
</dbReference>
<protein>
    <submittedName>
        <fullName evidence="3">Toll/interleukin-1 receptor domain-containing protein</fullName>
    </submittedName>
</protein>
<evidence type="ECO:0000313" key="3">
    <source>
        <dbReference type="EMBL" id="MCK9876912.1"/>
    </source>
</evidence>
<reference evidence="3 4" key="1">
    <citation type="submission" date="2022-04" db="EMBL/GenBank/DDBJ databases">
        <title>Genome diversity in the genus Frankia.</title>
        <authorList>
            <person name="Carlos-Shanley C."/>
            <person name="Hahn D."/>
        </authorList>
    </citation>
    <scope>NUCLEOTIDE SEQUENCE [LARGE SCALE GENOMIC DNA]</scope>
    <source>
        <strain evidence="3 4">Ag45/Mut15</strain>
    </source>
</reference>
<keyword evidence="4" id="KW-1185">Reference proteome</keyword>
<dbReference type="Gene3D" id="3.40.50.10140">
    <property type="entry name" value="Toll/interleukin-1 receptor homology (TIR) domain"/>
    <property type="match status" value="1"/>
</dbReference>
<dbReference type="Proteomes" id="UP001201873">
    <property type="component" value="Unassembled WGS sequence"/>
</dbReference>
<proteinExistence type="predicted"/>
<sequence length="177" mass="19539">MTIGGNTNGLDDDTQWDFFVSYTQVDRPWAEWISWVLEEAGYRILVQAWDFTPGSNWIVGMHNGIRRAARTIAVLSEAYTRSVYGQAEWQAAWTADPDGARRKLLVFRVENCPRPGLLGQVVSIDLFGLPAPDAHAILRSAARLAVTGDRAKPTTAPPFPLGGTARRDPHDIPDLPA</sequence>
<dbReference type="EMBL" id="JALKFT010000012">
    <property type="protein sequence ID" value="MCK9876912.1"/>
    <property type="molecule type" value="Genomic_DNA"/>
</dbReference>
<evidence type="ECO:0000259" key="2">
    <source>
        <dbReference type="PROSITE" id="PS50104"/>
    </source>
</evidence>
<dbReference type="SMART" id="SM00255">
    <property type="entry name" value="TIR"/>
    <property type="match status" value="1"/>
</dbReference>
<evidence type="ECO:0000313" key="4">
    <source>
        <dbReference type="Proteomes" id="UP001201873"/>
    </source>
</evidence>
<accession>A0ABT0K0A9</accession>
<feature type="region of interest" description="Disordered" evidence="1">
    <location>
        <begin position="149"/>
        <end position="177"/>
    </location>
</feature>
<comment type="caution">
    <text evidence="3">The sequence shown here is derived from an EMBL/GenBank/DDBJ whole genome shotgun (WGS) entry which is preliminary data.</text>
</comment>
<dbReference type="InterPro" id="IPR035897">
    <property type="entry name" value="Toll_tir_struct_dom_sf"/>
</dbReference>
<dbReference type="Pfam" id="PF13676">
    <property type="entry name" value="TIR_2"/>
    <property type="match status" value="1"/>
</dbReference>